<dbReference type="GO" id="GO:0003735">
    <property type="term" value="F:structural constituent of ribosome"/>
    <property type="evidence" value="ECO:0007669"/>
    <property type="project" value="TreeGrafter"/>
</dbReference>
<organism evidence="14 15">
    <name type="scientific">Scophthalmus maximus</name>
    <name type="common">Turbot</name>
    <name type="synonym">Psetta maxima</name>
    <dbReference type="NCBI Taxonomy" id="52904"/>
    <lineage>
        <taxon>Eukaryota</taxon>
        <taxon>Metazoa</taxon>
        <taxon>Chordata</taxon>
        <taxon>Craniata</taxon>
        <taxon>Vertebrata</taxon>
        <taxon>Euteleostomi</taxon>
        <taxon>Actinopterygii</taxon>
        <taxon>Neopterygii</taxon>
        <taxon>Teleostei</taxon>
        <taxon>Neoteleostei</taxon>
        <taxon>Acanthomorphata</taxon>
        <taxon>Carangaria</taxon>
        <taxon>Pleuronectiformes</taxon>
        <taxon>Pleuronectoidei</taxon>
        <taxon>Scophthalmidae</taxon>
        <taxon>Scophthalmus</taxon>
    </lineage>
</organism>
<keyword evidence="3" id="KW-0963">Cytoplasm</keyword>
<dbReference type="Pfam" id="PF00327">
    <property type="entry name" value="Ribosomal_L30"/>
    <property type="match status" value="1"/>
</dbReference>
<evidence type="ECO:0000256" key="1">
    <source>
        <dbReference type="ARBA" id="ARBA00004496"/>
    </source>
</evidence>
<gene>
    <name evidence="14" type="ORF">F2P81_019227</name>
</gene>
<dbReference type="InterPro" id="IPR005998">
    <property type="entry name" value="Ribosomal_uL30_euk"/>
</dbReference>
<evidence type="ECO:0000256" key="2">
    <source>
        <dbReference type="ARBA" id="ARBA00007594"/>
    </source>
</evidence>
<feature type="domain" description="Large ribosomal subunit protein uL30 N-terminal eukaryotes" evidence="13">
    <location>
        <begin position="31"/>
        <end position="102"/>
    </location>
</feature>
<evidence type="ECO:0000256" key="8">
    <source>
        <dbReference type="ARBA" id="ARBA00023274"/>
    </source>
</evidence>
<comment type="subcellular location">
    <subcellularLocation>
        <location evidence="1">Cytoplasm</location>
    </subcellularLocation>
</comment>
<dbReference type="GO" id="GO:0022625">
    <property type="term" value="C:cytosolic large ribosomal subunit"/>
    <property type="evidence" value="ECO:0007669"/>
    <property type="project" value="TreeGrafter"/>
</dbReference>
<comment type="similarity">
    <text evidence="2">Belongs to the universal ribosomal protein uL30 family.</text>
</comment>
<reference evidence="14 15" key="1">
    <citation type="submission" date="2019-06" db="EMBL/GenBank/DDBJ databases">
        <title>Draft genomes of female and male turbot (Scophthalmus maximus).</title>
        <authorList>
            <person name="Xu H."/>
            <person name="Xu X.-W."/>
            <person name="Shao C."/>
            <person name="Chen S."/>
        </authorList>
    </citation>
    <scope>NUCLEOTIDE SEQUENCE [LARGE SCALE GENOMIC DNA]</scope>
    <source>
        <strain evidence="14">Ysfricsl-2016a</strain>
        <tissue evidence="14">Blood</tissue>
    </source>
</reference>
<name>A0A6A4S960_SCOMX</name>
<sequence length="389" mass="44154">MADAEFAGKRSIEVTQPVLKPVSDRKKVAAVPESLLKRRKAFANMKAMRVKKLLADKKARKVTRKLIYKRAEKYHTEYKQMYRREIRLSRTARKVGNYYVPAEPKLAYVIRIRGINGVSPKVRKVLQLLRLRQIFNGVFVKLNKASINMLRIAEPYIAWGYPNLKSVRELIYKRGHGRMRKQRIALTDNALVEKALGKYGIICVEDLIHEIYTVGKNFKPANNFLWPFKLSSPRGAPNMMPYQVNSSPLPAAKAVTSERSRMSGRQRGGPDAAGHAALRQNNYTRTKLPVIQPLSRSRDGGSLIGGFIFAGSPELAKDAKLESENTDPGDICGRHFLFDKKCARFERTRTVFPPLQRDYRVHRPGTLCPLSFAKELSHSHAAQQPFILG</sequence>
<keyword evidence="8" id="KW-0687">Ribonucleoprotein</keyword>
<dbReference type="GO" id="GO:0000463">
    <property type="term" value="P:maturation of LSU-rRNA from tricistronic rRNA transcript (SSU-rRNA, 5.8S rRNA, LSU-rRNA)"/>
    <property type="evidence" value="ECO:0007669"/>
    <property type="project" value="TreeGrafter"/>
</dbReference>
<dbReference type="InterPro" id="IPR012988">
    <property type="entry name" value="Ribosomal_uL30_N_euk"/>
</dbReference>
<dbReference type="PROSITE" id="PS00634">
    <property type="entry name" value="RIBOSOMAL_L30"/>
    <property type="match status" value="1"/>
</dbReference>
<evidence type="ECO:0000256" key="5">
    <source>
        <dbReference type="ARBA" id="ARBA00022884"/>
    </source>
</evidence>
<protein>
    <recommendedName>
        <fullName evidence="9">Large ribosomal subunit protein uL30</fullName>
    </recommendedName>
    <alternativeName>
        <fullName evidence="10">60S ribosomal protein L7</fullName>
    </alternativeName>
</protein>
<dbReference type="EMBL" id="VEVO01000017">
    <property type="protein sequence ID" value="KAF0028140.1"/>
    <property type="molecule type" value="Genomic_DNA"/>
</dbReference>
<comment type="function">
    <text evidence="11">Component of the large ribosomal subunit. The ribosome is a large ribonucleoprotein complex responsible for the synthesis of proteins in the cell. Binds to G-rich structures in 28S rRNA and in mRNAs. Plays a regulatory role in the translation apparatus; inhibits cell-free translation of mRNAs.</text>
</comment>
<keyword evidence="4" id="KW-0677">Repeat</keyword>
<accession>A0A6A4S960</accession>
<dbReference type="Pfam" id="PF08079">
    <property type="entry name" value="Ribosomal_L30_N"/>
    <property type="match status" value="1"/>
</dbReference>
<dbReference type="FunFam" id="3.30.1390.20:FF:000003">
    <property type="entry name" value="60S ribosomal protein L7"/>
    <property type="match status" value="1"/>
</dbReference>
<feature type="domain" description="Large ribosomal subunit protein uL30-like ferredoxin-like fold" evidence="12">
    <location>
        <begin position="109"/>
        <end position="157"/>
    </location>
</feature>
<dbReference type="PANTHER" id="PTHR11524:SF12">
    <property type="entry name" value="LARGE RIBOSOMAL SUBUNIT PROTEIN UL30"/>
    <property type="match status" value="1"/>
</dbReference>
<dbReference type="GO" id="GO:0003723">
    <property type="term" value="F:RNA binding"/>
    <property type="evidence" value="ECO:0007669"/>
    <property type="project" value="UniProtKB-KW"/>
</dbReference>
<evidence type="ECO:0000256" key="10">
    <source>
        <dbReference type="ARBA" id="ARBA00041271"/>
    </source>
</evidence>
<evidence type="ECO:0000256" key="7">
    <source>
        <dbReference type="ARBA" id="ARBA00022990"/>
    </source>
</evidence>
<keyword evidence="5" id="KW-0694">RNA-binding</keyword>
<evidence type="ECO:0000259" key="13">
    <source>
        <dbReference type="Pfam" id="PF08079"/>
    </source>
</evidence>
<evidence type="ECO:0000256" key="6">
    <source>
        <dbReference type="ARBA" id="ARBA00022980"/>
    </source>
</evidence>
<dbReference type="Gene3D" id="3.30.1390.20">
    <property type="entry name" value="Ribosomal protein L30, ferredoxin-like fold domain"/>
    <property type="match status" value="1"/>
</dbReference>
<dbReference type="InterPro" id="IPR036919">
    <property type="entry name" value="Ribo_uL30_ferredoxin-like_sf"/>
</dbReference>
<evidence type="ECO:0000256" key="9">
    <source>
        <dbReference type="ARBA" id="ARBA00040575"/>
    </source>
</evidence>
<dbReference type="Proteomes" id="UP000438429">
    <property type="component" value="Unassembled WGS sequence"/>
</dbReference>
<evidence type="ECO:0000259" key="12">
    <source>
        <dbReference type="Pfam" id="PF00327"/>
    </source>
</evidence>
<dbReference type="InterPro" id="IPR035808">
    <property type="entry name" value="Ribosomal_uL30_euk_arc"/>
</dbReference>
<dbReference type="InterPro" id="IPR016082">
    <property type="entry name" value="Ribosomal_uL30_ferredoxin-like"/>
</dbReference>
<comment type="caution">
    <text evidence="14">The sequence shown here is derived from an EMBL/GenBank/DDBJ whole genome shotgun (WGS) entry which is preliminary data.</text>
</comment>
<evidence type="ECO:0000256" key="4">
    <source>
        <dbReference type="ARBA" id="ARBA00022737"/>
    </source>
</evidence>
<evidence type="ECO:0000313" key="14">
    <source>
        <dbReference type="EMBL" id="KAF0028140.1"/>
    </source>
</evidence>
<dbReference type="InterPro" id="IPR039699">
    <property type="entry name" value="Ribosomal_uL30"/>
</dbReference>
<dbReference type="InterPro" id="IPR018038">
    <property type="entry name" value="Ribosomal_uL30_CS"/>
</dbReference>
<evidence type="ECO:0000256" key="3">
    <source>
        <dbReference type="ARBA" id="ARBA00022490"/>
    </source>
</evidence>
<dbReference type="PANTHER" id="PTHR11524">
    <property type="entry name" value="60S RIBOSOMAL PROTEIN L7"/>
    <property type="match status" value="1"/>
</dbReference>
<evidence type="ECO:0000256" key="11">
    <source>
        <dbReference type="ARBA" id="ARBA00045415"/>
    </source>
</evidence>
<dbReference type="NCBIfam" id="TIGR01310">
    <property type="entry name" value="uL30_euk"/>
    <property type="match status" value="1"/>
</dbReference>
<keyword evidence="6" id="KW-0689">Ribosomal protein</keyword>
<proteinExistence type="inferred from homology"/>
<keyword evidence="7" id="KW-0007">Acetylation</keyword>
<evidence type="ECO:0000313" key="15">
    <source>
        <dbReference type="Proteomes" id="UP000438429"/>
    </source>
</evidence>
<dbReference type="SUPFAM" id="SSF55129">
    <property type="entry name" value="Ribosomal protein L30p/L7e"/>
    <property type="match status" value="1"/>
</dbReference>
<dbReference type="AlphaFoldDB" id="A0A6A4S960"/>
<dbReference type="CDD" id="cd01657">
    <property type="entry name" value="Ribosomal_L7_archeal_euk"/>
    <property type="match status" value="1"/>
</dbReference>